<feature type="compositionally biased region" description="Basic and acidic residues" evidence="1">
    <location>
        <begin position="112"/>
        <end position="123"/>
    </location>
</feature>
<protein>
    <submittedName>
        <fullName evidence="2">Uncharacterized protein</fullName>
    </submittedName>
</protein>
<dbReference type="Pfam" id="PF00687">
    <property type="entry name" value="Ribosomal_L1"/>
    <property type="match status" value="1"/>
</dbReference>
<proteinExistence type="predicted"/>
<sequence length="130" mass="14386">MVKIQLKKVLCKGVAVGNLGMEDKQIFQNVQLSVNFLVSLLKKNWQNILLSLVSSCNFGRRQCMEMHLIVYVIFKFLRFANKSPLNGPNSAFGESQRNLGVEIGSADGYDDGGERQGSTDRLHLGGLQPA</sequence>
<evidence type="ECO:0000256" key="1">
    <source>
        <dbReference type="SAM" id="MobiDB-lite"/>
    </source>
</evidence>
<dbReference type="EMBL" id="JAJJMB010008385">
    <property type="protein sequence ID" value="KAI3923938.1"/>
    <property type="molecule type" value="Genomic_DNA"/>
</dbReference>
<name>A0AAD4SWC9_9MAGN</name>
<reference evidence="2" key="1">
    <citation type="submission" date="2022-04" db="EMBL/GenBank/DDBJ databases">
        <title>A functionally conserved STORR gene fusion in Papaver species that diverged 16.8 million years ago.</title>
        <authorList>
            <person name="Catania T."/>
        </authorList>
    </citation>
    <scope>NUCLEOTIDE SEQUENCE</scope>
    <source>
        <strain evidence="2">S-188037</strain>
    </source>
</reference>
<organism evidence="2 3">
    <name type="scientific">Papaver atlanticum</name>
    <dbReference type="NCBI Taxonomy" id="357466"/>
    <lineage>
        <taxon>Eukaryota</taxon>
        <taxon>Viridiplantae</taxon>
        <taxon>Streptophyta</taxon>
        <taxon>Embryophyta</taxon>
        <taxon>Tracheophyta</taxon>
        <taxon>Spermatophyta</taxon>
        <taxon>Magnoliopsida</taxon>
        <taxon>Ranunculales</taxon>
        <taxon>Papaveraceae</taxon>
        <taxon>Papaveroideae</taxon>
        <taxon>Papaver</taxon>
    </lineage>
</organism>
<dbReference type="Proteomes" id="UP001202328">
    <property type="component" value="Unassembled WGS sequence"/>
</dbReference>
<dbReference type="AlphaFoldDB" id="A0AAD4SWC9"/>
<evidence type="ECO:0000313" key="3">
    <source>
        <dbReference type="Proteomes" id="UP001202328"/>
    </source>
</evidence>
<comment type="caution">
    <text evidence="2">The sequence shown here is derived from an EMBL/GenBank/DDBJ whole genome shotgun (WGS) entry which is preliminary data.</text>
</comment>
<feature type="region of interest" description="Disordered" evidence="1">
    <location>
        <begin position="103"/>
        <end position="130"/>
    </location>
</feature>
<gene>
    <name evidence="2" type="ORF">MKW98_012727</name>
</gene>
<dbReference type="SUPFAM" id="SSF56808">
    <property type="entry name" value="Ribosomal protein L1"/>
    <property type="match status" value="1"/>
</dbReference>
<dbReference type="Gene3D" id="3.30.190.20">
    <property type="match status" value="1"/>
</dbReference>
<evidence type="ECO:0000313" key="2">
    <source>
        <dbReference type="EMBL" id="KAI3923938.1"/>
    </source>
</evidence>
<dbReference type="InterPro" id="IPR028364">
    <property type="entry name" value="Ribosomal_uL1/biogenesis"/>
</dbReference>
<keyword evidence="3" id="KW-1185">Reference proteome</keyword>
<dbReference type="InterPro" id="IPR023674">
    <property type="entry name" value="Ribosomal_uL1-like"/>
</dbReference>
<accession>A0AAD4SWC9</accession>